<keyword evidence="3" id="KW-1185">Reference proteome</keyword>
<proteinExistence type="predicted"/>
<dbReference type="EMBL" id="JAODUO010001176">
    <property type="protein sequence ID" value="KAK2169700.1"/>
    <property type="molecule type" value="Genomic_DNA"/>
</dbReference>
<dbReference type="GO" id="GO:0030488">
    <property type="term" value="P:tRNA methylation"/>
    <property type="evidence" value="ECO:0007669"/>
    <property type="project" value="TreeGrafter"/>
</dbReference>
<dbReference type="Pfam" id="PF10350">
    <property type="entry name" value="DUF2428"/>
    <property type="match status" value="1"/>
</dbReference>
<gene>
    <name evidence="2" type="ORF">NP493_1178g00002</name>
</gene>
<organism evidence="2 3">
    <name type="scientific">Ridgeia piscesae</name>
    <name type="common">Tubeworm</name>
    <dbReference type="NCBI Taxonomy" id="27915"/>
    <lineage>
        <taxon>Eukaryota</taxon>
        <taxon>Metazoa</taxon>
        <taxon>Spiralia</taxon>
        <taxon>Lophotrochozoa</taxon>
        <taxon>Annelida</taxon>
        <taxon>Polychaeta</taxon>
        <taxon>Sedentaria</taxon>
        <taxon>Canalipalpata</taxon>
        <taxon>Sabellida</taxon>
        <taxon>Siboglinidae</taxon>
        <taxon>Ridgeia</taxon>
    </lineage>
</organism>
<sequence length="144" mass="15812">MCFKVAAVVAPVVTNCSPEGFIPEDVCLSDVDPMSQDTAVDKVSLMPEYLTVCCWRSAKEASLLLGQLLETTPVIDPSVEASASEPCGQPQDSTRPHCRKGLVSVRQVRAVGDYFINQLLQSRHRGAFELAYTGFVKMTTMLWK</sequence>
<evidence type="ECO:0000313" key="3">
    <source>
        <dbReference type="Proteomes" id="UP001209878"/>
    </source>
</evidence>
<protein>
    <recommendedName>
        <fullName evidence="1">DUF2428 domain-containing protein</fullName>
    </recommendedName>
</protein>
<accession>A0AAD9KEP0</accession>
<name>A0AAD9KEP0_RIDPI</name>
<dbReference type="InterPro" id="IPR019442">
    <property type="entry name" value="THADA/TRM732_DUF2428"/>
</dbReference>
<dbReference type="AlphaFoldDB" id="A0AAD9KEP0"/>
<dbReference type="PANTHER" id="PTHR14387">
    <property type="entry name" value="THADA/DEATH RECEPTOR INTERACTING PROTEIN"/>
    <property type="match status" value="1"/>
</dbReference>
<reference evidence="2" key="1">
    <citation type="journal article" date="2023" name="Mol. Biol. Evol.">
        <title>Third-Generation Sequencing Reveals the Adaptive Role of the Epigenome in Three Deep-Sea Polychaetes.</title>
        <authorList>
            <person name="Perez M."/>
            <person name="Aroh O."/>
            <person name="Sun Y."/>
            <person name="Lan Y."/>
            <person name="Juniper S.K."/>
            <person name="Young C.R."/>
            <person name="Angers B."/>
            <person name="Qian P.Y."/>
        </authorList>
    </citation>
    <scope>NUCLEOTIDE SEQUENCE</scope>
    <source>
        <strain evidence="2">R07B-5</strain>
    </source>
</reference>
<dbReference type="PANTHER" id="PTHR14387:SF7">
    <property type="entry name" value="THYROID ADENOMA-ASSOCIATED PROTEIN"/>
    <property type="match status" value="1"/>
</dbReference>
<evidence type="ECO:0000313" key="2">
    <source>
        <dbReference type="EMBL" id="KAK2169700.1"/>
    </source>
</evidence>
<dbReference type="GO" id="GO:0005829">
    <property type="term" value="C:cytosol"/>
    <property type="evidence" value="ECO:0007669"/>
    <property type="project" value="TreeGrafter"/>
</dbReference>
<feature type="domain" description="DUF2428" evidence="1">
    <location>
        <begin position="1"/>
        <end position="144"/>
    </location>
</feature>
<evidence type="ECO:0000259" key="1">
    <source>
        <dbReference type="Pfam" id="PF10350"/>
    </source>
</evidence>
<dbReference type="InterPro" id="IPR051954">
    <property type="entry name" value="tRNA_methyltransferase_THADA"/>
</dbReference>
<comment type="caution">
    <text evidence="2">The sequence shown here is derived from an EMBL/GenBank/DDBJ whole genome shotgun (WGS) entry which is preliminary data.</text>
</comment>
<dbReference type="Proteomes" id="UP001209878">
    <property type="component" value="Unassembled WGS sequence"/>
</dbReference>